<sequence length="1199" mass="129904">MAPLEGRARPLAHLSTPVLAAVSSAVGMIALGFIVVGILLVRARREHKRLLADLEERGVVIAQAHAQGSQDATTTRPRAVLRRNTMLPFNSKSGWGALPSVESINRPDPPSMPPHYAPPKPAGFVARSSRLSWPFPARRASEKAIHLRKIRVPILSTVIESPKPSPLVPVLSGSIRGDPPSHRKSESRPTSDQSLLQRHPIFRKNWQDGRTVEGPVVSPEPLRRSLTAKPIPKTEVRVRPSRSKSLAEIPLCASIEDVSQMTRPDMHARSASMCSQSSGNAPDTRLPPLPLEVARLKSVSRRRSLLSQSPSKVSVSSHESAGSSILATQPSPVIPRPNNVRIQSVNKRTWKPSLVVGPRPLRDTLVLHGKNRSSQGSIKSSAARFSSVTPTKQEARGENRSSTMTASSSLASMKVKTAESITLSKVSSPSCSPLTVRSLSTPKRHSGSQVSAYGSPPERRKASAVANDSFGNTGGPTRQLSQASTQASSTRSSNGNPFQWDPSPMSCGKPSALKGSPSARKGHRRQNCVRISLQPTYYGPPRSRDASPSGMNDIQEESPAGTSEKRNSIGFGFSNPRSLPRPPSTSVFNPEMKISAIRASLTPSSPTLSMANYDHGPIGSPLASNAAQDNEQQSAQGGIRLSNGSLFSIEAFPSPGHGTGVPQDLMSPPPTFALSRPSNEYHDQLCQDFLAPSSPFKLSVPNFPSDTDIPKSTDEYDPEHPHLVFQTLHSSPTGARPSLPFSAIPEEPLPTSTDLSGYERLRSEDSPPCSPKTIRPHAFLPVAENRIAFHLPIRQTNISEEPRIETIDPAILSNEAFSTLNSGFDNQNTSILSSPLNSRCSVPMPTSPRSARSMFEPLLEAAFPSSPPVQPPSPDCFSTQSGFDAPLLAVQSSPSSVYSGSPSASTSASPVPPCSPRPTHAQLPAPALNFSLMPTLSPSLRGPRGSPPRPLRSSIQKLRRMNSDAEKGGKAERRYLRLGREDSIALPGEESWLEDLDHEEEEESWDEAKGHMLVGDVLDDWEEEATMLDFQEKQQPVQSAETKPSTPPAKEKDELPPYSEKMVTNLLSKSSPNEKKDRSSSIWEDGERFWHSTPPYPPMSPNKPKNVFIPLSSSPVPPSPSNKKRDFEVAKDDQPVSPTARENYNAGERRKIGGNRYRKRSRAALGPGTPNVSNVKIMVQAPSEATPGSLYDQEGFLRV</sequence>
<name>A0A6A5YIS1_9PLEO</name>
<feature type="region of interest" description="Disordered" evidence="1">
    <location>
        <begin position="862"/>
        <end position="1009"/>
    </location>
</feature>
<feature type="transmembrane region" description="Helical" evidence="2">
    <location>
        <begin position="20"/>
        <end position="41"/>
    </location>
</feature>
<dbReference type="EMBL" id="ML977361">
    <property type="protein sequence ID" value="KAF2106624.1"/>
    <property type="molecule type" value="Genomic_DNA"/>
</dbReference>
<dbReference type="Proteomes" id="UP000799770">
    <property type="component" value="Unassembled WGS sequence"/>
</dbReference>
<feature type="compositionally biased region" description="Low complexity" evidence="1">
    <location>
        <begin position="305"/>
        <end position="324"/>
    </location>
</feature>
<keyword evidence="2" id="KW-1133">Transmembrane helix</keyword>
<feature type="compositionally biased region" description="Pro residues" evidence="1">
    <location>
        <begin position="865"/>
        <end position="874"/>
    </location>
</feature>
<feature type="compositionally biased region" description="Low complexity" evidence="1">
    <location>
        <begin position="477"/>
        <end position="493"/>
    </location>
</feature>
<feature type="compositionally biased region" description="Basic residues" evidence="1">
    <location>
        <begin position="1152"/>
        <end position="1162"/>
    </location>
</feature>
<feature type="compositionally biased region" description="Basic and acidic residues" evidence="1">
    <location>
        <begin position="1072"/>
        <end position="1090"/>
    </location>
</feature>
<feature type="region of interest" description="Disordered" evidence="1">
    <location>
        <begin position="166"/>
        <end position="204"/>
    </location>
</feature>
<evidence type="ECO:0000256" key="2">
    <source>
        <dbReference type="SAM" id="Phobius"/>
    </source>
</evidence>
<feature type="compositionally biased region" description="Acidic residues" evidence="1">
    <location>
        <begin position="991"/>
        <end position="1005"/>
    </location>
</feature>
<organism evidence="3 4">
    <name type="scientific">Lophiotrema nucula</name>
    <dbReference type="NCBI Taxonomy" id="690887"/>
    <lineage>
        <taxon>Eukaryota</taxon>
        <taxon>Fungi</taxon>
        <taxon>Dikarya</taxon>
        <taxon>Ascomycota</taxon>
        <taxon>Pezizomycotina</taxon>
        <taxon>Dothideomycetes</taxon>
        <taxon>Pleosporomycetidae</taxon>
        <taxon>Pleosporales</taxon>
        <taxon>Lophiotremataceae</taxon>
        <taxon>Lophiotrema</taxon>
    </lineage>
</organism>
<feature type="region of interest" description="Disordered" evidence="1">
    <location>
        <begin position="1023"/>
        <end position="1171"/>
    </location>
</feature>
<feature type="region of interest" description="Disordered" evidence="1">
    <location>
        <begin position="741"/>
        <end position="773"/>
    </location>
</feature>
<feature type="compositionally biased region" description="Polar residues" evidence="1">
    <location>
        <begin position="372"/>
        <end position="392"/>
    </location>
</feature>
<accession>A0A6A5YIS1</accession>
<dbReference type="OrthoDB" id="3546893at2759"/>
<evidence type="ECO:0000256" key="1">
    <source>
        <dbReference type="SAM" id="MobiDB-lite"/>
    </source>
</evidence>
<feature type="region of interest" description="Disordered" evidence="1">
    <location>
        <begin position="603"/>
        <end position="636"/>
    </location>
</feature>
<feature type="compositionally biased region" description="Polar residues" evidence="1">
    <location>
        <begin position="622"/>
        <end position="636"/>
    </location>
</feature>
<evidence type="ECO:0000313" key="4">
    <source>
        <dbReference type="Proteomes" id="UP000799770"/>
    </source>
</evidence>
<keyword evidence="2" id="KW-0472">Membrane</keyword>
<feature type="region of interest" description="Disordered" evidence="1">
    <location>
        <begin position="371"/>
        <end position="589"/>
    </location>
</feature>
<dbReference type="AlphaFoldDB" id="A0A6A5YIS1"/>
<proteinExistence type="predicted"/>
<feature type="compositionally biased region" description="Polar residues" evidence="1">
    <location>
        <begin position="1033"/>
        <end position="1044"/>
    </location>
</feature>
<reference evidence="3" key="1">
    <citation type="journal article" date="2020" name="Stud. Mycol.">
        <title>101 Dothideomycetes genomes: a test case for predicting lifestyles and emergence of pathogens.</title>
        <authorList>
            <person name="Haridas S."/>
            <person name="Albert R."/>
            <person name="Binder M."/>
            <person name="Bloem J."/>
            <person name="Labutti K."/>
            <person name="Salamov A."/>
            <person name="Andreopoulos B."/>
            <person name="Baker S."/>
            <person name="Barry K."/>
            <person name="Bills G."/>
            <person name="Bluhm B."/>
            <person name="Cannon C."/>
            <person name="Castanera R."/>
            <person name="Culley D."/>
            <person name="Daum C."/>
            <person name="Ezra D."/>
            <person name="Gonzalez J."/>
            <person name="Henrissat B."/>
            <person name="Kuo A."/>
            <person name="Liang C."/>
            <person name="Lipzen A."/>
            <person name="Lutzoni F."/>
            <person name="Magnuson J."/>
            <person name="Mondo S."/>
            <person name="Nolan M."/>
            <person name="Ohm R."/>
            <person name="Pangilinan J."/>
            <person name="Park H.-J."/>
            <person name="Ramirez L."/>
            <person name="Alfaro M."/>
            <person name="Sun H."/>
            <person name="Tritt A."/>
            <person name="Yoshinaga Y."/>
            <person name="Zwiers L.-H."/>
            <person name="Turgeon B."/>
            <person name="Goodwin S."/>
            <person name="Spatafora J."/>
            <person name="Crous P."/>
            <person name="Grigoriev I."/>
        </authorList>
    </citation>
    <scope>NUCLEOTIDE SEQUENCE</scope>
    <source>
        <strain evidence="3">CBS 627.86</strain>
    </source>
</reference>
<protein>
    <submittedName>
        <fullName evidence="3">Uncharacterized protein</fullName>
    </submittedName>
</protein>
<feature type="compositionally biased region" description="Basic and acidic residues" evidence="1">
    <location>
        <begin position="1123"/>
        <end position="1134"/>
    </location>
</feature>
<evidence type="ECO:0000313" key="3">
    <source>
        <dbReference type="EMBL" id="KAF2106624.1"/>
    </source>
</evidence>
<feature type="compositionally biased region" description="Basic and acidic residues" evidence="1">
    <location>
        <begin position="179"/>
        <end position="189"/>
    </location>
</feature>
<feature type="compositionally biased region" description="Low complexity" evidence="1">
    <location>
        <begin position="401"/>
        <end position="413"/>
    </location>
</feature>
<feature type="compositionally biased region" description="Low complexity" evidence="1">
    <location>
        <begin position="889"/>
        <end position="909"/>
    </location>
</feature>
<feature type="compositionally biased region" description="Polar residues" evidence="1">
    <location>
        <begin position="419"/>
        <end position="452"/>
    </location>
</feature>
<keyword evidence="4" id="KW-1185">Reference proteome</keyword>
<feature type="compositionally biased region" description="Low complexity" evidence="1">
    <location>
        <begin position="1102"/>
        <end position="1114"/>
    </location>
</feature>
<feature type="compositionally biased region" description="Basic and acidic residues" evidence="1">
    <location>
        <begin position="961"/>
        <end position="983"/>
    </location>
</feature>
<keyword evidence="2" id="KW-0812">Transmembrane</keyword>
<feature type="region of interest" description="Disordered" evidence="1">
    <location>
        <begin position="301"/>
        <end position="332"/>
    </location>
</feature>
<gene>
    <name evidence="3" type="ORF">BDV96DRAFT_331440</name>
</gene>